<dbReference type="SUPFAM" id="SSF55103">
    <property type="entry name" value="FAD-linked oxidases, C-terminal domain"/>
    <property type="match status" value="1"/>
</dbReference>
<dbReference type="GeneID" id="100368812"/>
<dbReference type="InterPro" id="IPR016171">
    <property type="entry name" value="Vanillyl_alc_oxidase_C-sub2"/>
</dbReference>
<keyword evidence="6" id="KW-1185">Reference proteome</keyword>
<sequence>VNEDAHQVTVESGLEVEVLNTKILPSWSDIWSISCWYDIDRYTWYGAKFGCLATAIVKVDLLTAEGELISCSRDENKDIFLACCCGIGALGVIVHVTIQCEPAFKLWERQSSCSLTEVLGDLDTHLSASEHFRFFWFPHTNNVAVFHADRTTKNICVKSSWLWNTAVANYSLEFAYWLSTFIPRLVPLINRLYYHMLFTTPSERVDVSYKVLNFDCKFSQYVTEWAIPREKTGEVLRSLQRWVEMSGEVAHFPVEVRFVNRDDILISPAYGRDTCFINIIMYRPYGKFVEHSKYWTAYEDIMMKAGGRPHWAKAHKITREQFLDMYPKFSRFLEIRQQLDPNGMFMNEYLNRVLT</sequence>
<evidence type="ECO:0000313" key="7">
    <source>
        <dbReference type="RefSeq" id="XP_006825175.1"/>
    </source>
</evidence>
<evidence type="ECO:0000256" key="2">
    <source>
        <dbReference type="ARBA" id="ARBA00022827"/>
    </source>
</evidence>
<dbReference type="SUPFAM" id="SSF56176">
    <property type="entry name" value="FAD-binding/transporter-associated domain-like"/>
    <property type="match status" value="1"/>
</dbReference>
<feature type="non-terminal residue" evidence="7">
    <location>
        <position position="1"/>
    </location>
</feature>
<keyword evidence="1" id="KW-0285">Flavoprotein</keyword>
<dbReference type="Gene3D" id="3.30.465.10">
    <property type="match status" value="1"/>
</dbReference>
<protein>
    <submittedName>
        <fullName evidence="7">L-gulonolactone oxidase-like</fullName>
    </submittedName>
</protein>
<evidence type="ECO:0000259" key="5">
    <source>
        <dbReference type="Pfam" id="PF04030"/>
    </source>
</evidence>
<dbReference type="RefSeq" id="XP_006825175.1">
    <property type="nucleotide sequence ID" value="XM_006825112.1"/>
</dbReference>
<keyword evidence="4" id="KW-1133">Transmembrane helix</keyword>
<feature type="transmembrane region" description="Helical" evidence="4">
    <location>
        <begin position="79"/>
        <end position="98"/>
    </location>
</feature>
<feature type="domain" description="D-arabinono-1,4-lactone oxidase C-terminal" evidence="5">
    <location>
        <begin position="96"/>
        <end position="353"/>
    </location>
</feature>
<dbReference type="Proteomes" id="UP000694865">
    <property type="component" value="Unplaced"/>
</dbReference>
<dbReference type="PIRSF" id="PIRSF000136">
    <property type="entry name" value="LGO_GLO"/>
    <property type="match status" value="1"/>
</dbReference>
<organism evidence="6 7">
    <name type="scientific">Saccoglossus kowalevskii</name>
    <name type="common">Acorn worm</name>
    <dbReference type="NCBI Taxonomy" id="10224"/>
    <lineage>
        <taxon>Eukaryota</taxon>
        <taxon>Metazoa</taxon>
        <taxon>Hemichordata</taxon>
        <taxon>Enteropneusta</taxon>
        <taxon>Harrimaniidae</taxon>
        <taxon>Saccoglossus</taxon>
    </lineage>
</organism>
<dbReference type="InterPro" id="IPR016164">
    <property type="entry name" value="FAD-linked_Oxase-like_C"/>
</dbReference>
<keyword evidence="4" id="KW-0472">Membrane</keyword>
<keyword evidence="4" id="KW-0812">Transmembrane</keyword>
<name>A0ABM0MYT4_SACKO</name>
<dbReference type="InterPro" id="IPR036318">
    <property type="entry name" value="FAD-bd_PCMH-like_sf"/>
</dbReference>
<reference evidence="7" key="1">
    <citation type="submission" date="2025-08" db="UniProtKB">
        <authorList>
            <consortium name="RefSeq"/>
        </authorList>
    </citation>
    <scope>IDENTIFICATION</scope>
    <source>
        <tissue evidence="7">Testes</tissue>
    </source>
</reference>
<accession>A0ABM0MYT4</accession>
<dbReference type="InterPro" id="IPR007173">
    <property type="entry name" value="ALO_C"/>
</dbReference>
<evidence type="ECO:0000313" key="6">
    <source>
        <dbReference type="Proteomes" id="UP000694865"/>
    </source>
</evidence>
<dbReference type="Gene3D" id="3.30.70.2520">
    <property type="match status" value="1"/>
</dbReference>
<dbReference type="InterPro" id="IPR016169">
    <property type="entry name" value="FAD-bd_PCMH_sub2"/>
</dbReference>
<dbReference type="Gene3D" id="1.10.45.10">
    <property type="entry name" value="Vanillyl-alcohol Oxidase, Chain A, domain 4"/>
    <property type="match status" value="1"/>
</dbReference>
<gene>
    <name evidence="7" type="primary">LOC100368812</name>
</gene>
<evidence type="ECO:0000256" key="1">
    <source>
        <dbReference type="ARBA" id="ARBA00022630"/>
    </source>
</evidence>
<keyword evidence="2" id="KW-0274">FAD</keyword>
<keyword evidence="3" id="KW-0560">Oxidoreductase</keyword>
<evidence type="ECO:0000256" key="4">
    <source>
        <dbReference type="SAM" id="Phobius"/>
    </source>
</evidence>
<dbReference type="Pfam" id="PF04030">
    <property type="entry name" value="ALO"/>
    <property type="match status" value="1"/>
</dbReference>
<dbReference type="PANTHER" id="PTHR43762:SF8">
    <property type="entry name" value="L-GULONOLACTONE OXIDASE"/>
    <property type="match status" value="1"/>
</dbReference>
<evidence type="ECO:0000256" key="3">
    <source>
        <dbReference type="ARBA" id="ARBA00023002"/>
    </source>
</evidence>
<dbReference type="InterPro" id="IPR010031">
    <property type="entry name" value="FAD_lactone_oxidase-like"/>
</dbReference>
<proteinExistence type="predicted"/>
<dbReference type="PANTHER" id="PTHR43762">
    <property type="entry name" value="L-GULONOLACTONE OXIDASE"/>
    <property type="match status" value="1"/>
</dbReference>